<comment type="caution">
    <text evidence="12">The sequence shown here is derived from an EMBL/GenBank/DDBJ whole genome shotgun (WGS) entry which is preliminary data.</text>
</comment>
<dbReference type="NCBIfam" id="TIGR01710">
    <property type="entry name" value="typeII_sec_gspG"/>
    <property type="match status" value="1"/>
</dbReference>
<dbReference type="PRINTS" id="PR00813">
    <property type="entry name" value="BCTERIALGSPG"/>
</dbReference>
<dbReference type="Pfam" id="PF07963">
    <property type="entry name" value="N_methyl"/>
    <property type="match status" value="1"/>
</dbReference>
<evidence type="ECO:0000256" key="1">
    <source>
        <dbReference type="ARBA" id="ARBA00004377"/>
    </source>
</evidence>
<reference evidence="12" key="1">
    <citation type="journal article" date="2015" name="Nature">
        <title>Complex archaea that bridge the gap between prokaryotes and eukaryotes.</title>
        <authorList>
            <person name="Spang A."/>
            <person name="Saw J.H."/>
            <person name="Jorgensen S.L."/>
            <person name="Zaremba-Niedzwiedzka K."/>
            <person name="Martijn J."/>
            <person name="Lind A.E."/>
            <person name="van Eijk R."/>
            <person name="Schleper C."/>
            <person name="Guy L."/>
            <person name="Ettema T.J."/>
        </authorList>
    </citation>
    <scope>NUCLEOTIDE SEQUENCE</scope>
</reference>
<feature type="transmembrane region" description="Helical" evidence="10">
    <location>
        <begin position="21"/>
        <end position="40"/>
    </location>
</feature>
<dbReference type="InterPro" id="IPR000983">
    <property type="entry name" value="Bac_GSPG_pilin"/>
</dbReference>
<keyword evidence="8 10" id="KW-1133">Transmembrane helix</keyword>
<keyword evidence="6" id="KW-0997">Cell inner membrane</keyword>
<dbReference type="InterPro" id="IPR013545">
    <property type="entry name" value="T2SS_protein-GspG_C"/>
</dbReference>
<organism evidence="12">
    <name type="scientific">marine sediment metagenome</name>
    <dbReference type="NCBI Taxonomy" id="412755"/>
    <lineage>
        <taxon>unclassified sequences</taxon>
        <taxon>metagenomes</taxon>
        <taxon>ecological metagenomes</taxon>
    </lineage>
</organism>
<evidence type="ECO:0000256" key="2">
    <source>
        <dbReference type="ARBA" id="ARBA00009984"/>
    </source>
</evidence>
<comment type="subcellular location">
    <subcellularLocation>
        <location evidence="1">Cell inner membrane</location>
        <topology evidence="1">Single-pass membrane protein</topology>
    </subcellularLocation>
</comment>
<dbReference type="SUPFAM" id="SSF54523">
    <property type="entry name" value="Pili subunits"/>
    <property type="match status" value="1"/>
</dbReference>
<dbReference type="EMBL" id="LAZR01000070">
    <property type="protein sequence ID" value="KKN95438.1"/>
    <property type="molecule type" value="Genomic_DNA"/>
</dbReference>
<dbReference type="GO" id="GO:0005886">
    <property type="term" value="C:plasma membrane"/>
    <property type="evidence" value="ECO:0007669"/>
    <property type="project" value="UniProtKB-SubCell"/>
</dbReference>
<dbReference type="NCBIfam" id="TIGR02532">
    <property type="entry name" value="IV_pilin_GFxxxE"/>
    <property type="match status" value="1"/>
</dbReference>
<evidence type="ECO:0000256" key="4">
    <source>
        <dbReference type="ARBA" id="ARBA00022475"/>
    </source>
</evidence>
<accession>A0A0F9XT60</accession>
<evidence type="ECO:0000256" key="9">
    <source>
        <dbReference type="ARBA" id="ARBA00023136"/>
    </source>
</evidence>
<dbReference type="PANTHER" id="PTHR30093:SF44">
    <property type="entry name" value="TYPE II SECRETION SYSTEM CORE PROTEIN G"/>
    <property type="match status" value="1"/>
</dbReference>
<evidence type="ECO:0000259" key="11">
    <source>
        <dbReference type="Pfam" id="PF08334"/>
    </source>
</evidence>
<comment type="similarity">
    <text evidence="2">Belongs to the GSP G family.</text>
</comment>
<dbReference type="PANTHER" id="PTHR30093">
    <property type="entry name" value="GENERAL SECRETION PATHWAY PROTEIN G"/>
    <property type="match status" value="1"/>
</dbReference>
<dbReference type="Pfam" id="PF08334">
    <property type="entry name" value="T2SSG"/>
    <property type="match status" value="1"/>
</dbReference>
<evidence type="ECO:0000313" key="12">
    <source>
        <dbReference type="EMBL" id="KKN95438.1"/>
    </source>
</evidence>
<evidence type="ECO:0000256" key="5">
    <source>
        <dbReference type="ARBA" id="ARBA00022481"/>
    </source>
</evidence>
<name>A0A0F9XT60_9ZZZZ</name>
<evidence type="ECO:0000256" key="7">
    <source>
        <dbReference type="ARBA" id="ARBA00022692"/>
    </source>
</evidence>
<evidence type="ECO:0000256" key="6">
    <source>
        <dbReference type="ARBA" id="ARBA00022519"/>
    </source>
</evidence>
<dbReference type="InterPro" id="IPR045584">
    <property type="entry name" value="Pilin-like"/>
</dbReference>
<keyword evidence="5" id="KW-0488">Methylation</keyword>
<dbReference type="GO" id="GO:0015628">
    <property type="term" value="P:protein secretion by the type II secretion system"/>
    <property type="evidence" value="ECO:0007669"/>
    <property type="project" value="InterPro"/>
</dbReference>
<gene>
    <name evidence="12" type="ORF">LCGC14_0176780</name>
</gene>
<dbReference type="Gene3D" id="3.30.700.10">
    <property type="entry name" value="Glycoprotein, Type 4 Pilin"/>
    <property type="match status" value="1"/>
</dbReference>
<dbReference type="AlphaFoldDB" id="A0A0F9XT60"/>
<evidence type="ECO:0000256" key="3">
    <source>
        <dbReference type="ARBA" id="ARBA00020042"/>
    </source>
</evidence>
<evidence type="ECO:0000256" key="8">
    <source>
        <dbReference type="ARBA" id="ARBA00022989"/>
    </source>
</evidence>
<evidence type="ECO:0000256" key="10">
    <source>
        <dbReference type="SAM" id="Phobius"/>
    </source>
</evidence>
<feature type="domain" description="Type II secretion system protein GspG C-terminal" evidence="11">
    <location>
        <begin position="38"/>
        <end position="148"/>
    </location>
</feature>
<keyword evidence="7 10" id="KW-0812">Transmembrane</keyword>
<proteinExistence type="inferred from homology"/>
<protein>
    <recommendedName>
        <fullName evidence="3">Type II secretion system core protein G</fullName>
    </recommendedName>
</protein>
<keyword evidence="4" id="KW-1003">Cell membrane</keyword>
<dbReference type="PROSITE" id="PS00409">
    <property type="entry name" value="PROKAR_NTER_METHYL"/>
    <property type="match status" value="1"/>
</dbReference>
<dbReference type="GO" id="GO:0015627">
    <property type="term" value="C:type II protein secretion system complex"/>
    <property type="evidence" value="ECO:0007669"/>
    <property type="project" value="InterPro"/>
</dbReference>
<sequence length="158" mass="17718">MKCIANKPARAAQRGFTLIEIMVVVVILGILAAVVVPRVMDRPDQARTTKAQSDIRSLESALNLYRLDNFNYPTTEQGLNALVRLPTGQNAPRNWRVGGYLDRLQKDPWGNDYQYQTPGRDGRQFDIYSLGADGRPGGTEANLDIGNWDLDLEQTNQR</sequence>
<dbReference type="InterPro" id="IPR010054">
    <property type="entry name" value="Type2_sec_GspG"/>
</dbReference>
<dbReference type="InterPro" id="IPR012902">
    <property type="entry name" value="N_methyl_site"/>
</dbReference>
<keyword evidence="9 10" id="KW-0472">Membrane</keyword>